<dbReference type="Proteomes" id="UP000053825">
    <property type="component" value="Unassembled WGS sequence"/>
</dbReference>
<organism evidence="1 2">
    <name type="scientific">Habropoda laboriosa</name>
    <dbReference type="NCBI Taxonomy" id="597456"/>
    <lineage>
        <taxon>Eukaryota</taxon>
        <taxon>Metazoa</taxon>
        <taxon>Ecdysozoa</taxon>
        <taxon>Arthropoda</taxon>
        <taxon>Hexapoda</taxon>
        <taxon>Insecta</taxon>
        <taxon>Pterygota</taxon>
        <taxon>Neoptera</taxon>
        <taxon>Endopterygota</taxon>
        <taxon>Hymenoptera</taxon>
        <taxon>Apocrita</taxon>
        <taxon>Aculeata</taxon>
        <taxon>Apoidea</taxon>
        <taxon>Anthophila</taxon>
        <taxon>Apidae</taxon>
        <taxon>Habropoda</taxon>
    </lineage>
</organism>
<evidence type="ECO:0000313" key="1">
    <source>
        <dbReference type="EMBL" id="KOC65549.1"/>
    </source>
</evidence>
<evidence type="ECO:0000313" key="2">
    <source>
        <dbReference type="Proteomes" id="UP000053825"/>
    </source>
</evidence>
<proteinExistence type="predicted"/>
<name>A0A0L7R3Z4_9HYME</name>
<protein>
    <submittedName>
        <fullName evidence="1">Uncharacterized protein</fullName>
    </submittedName>
</protein>
<dbReference type="EMBL" id="KQ414661">
    <property type="protein sequence ID" value="KOC65549.1"/>
    <property type="molecule type" value="Genomic_DNA"/>
</dbReference>
<reference evidence="1 2" key="1">
    <citation type="submission" date="2015-07" db="EMBL/GenBank/DDBJ databases">
        <title>The genome of Habropoda laboriosa.</title>
        <authorList>
            <person name="Pan H."/>
            <person name="Kapheim K."/>
        </authorList>
    </citation>
    <scope>NUCLEOTIDE SEQUENCE [LARGE SCALE GENOMIC DNA]</scope>
    <source>
        <strain evidence="1">0110345459</strain>
    </source>
</reference>
<accession>A0A0L7R3Z4</accession>
<gene>
    <name evidence="1" type="ORF">WH47_00519</name>
</gene>
<keyword evidence="2" id="KW-1185">Reference proteome</keyword>
<sequence length="85" mass="9626">MPDRIGGLERDAVILCAGEERETGIVGAPPPSRKTANPRNYLEVSCFRLTRAFETSGINSVPYYRSDFTRSTRRDCHDRETVTFD</sequence>
<dbReference type="AlphaFoldDB" id="A0A0L7R3Z4"/>